<evidence type="ECO:0000313" key="1">
    <source>
        <dbReference type="EMBL" id="SVC58734.1"/>
    </source>
</evidence>
<gene>
    <name evidence="1" type="ORF">METZ01_LOCUS311588</name>
</gene>
<dbReference type="AlphaFoldDB" id="A0A382NBZ9"/>
<feature type="non-terminal residue" evidence="1">
    <location>
        <position position="47"/>
    </location>
</feature>
<dbReference type="EMBL" id="UINC01099448">
    <property type="protein sequence ID" value="SVC58734.1"/>
    <property type="molecule type" value="Genomic_DNA"/>
</dbReference>
<protein>
    <submittedName>
        <fullName evidence="1">Uncharacterized protein</fullName>
    </submittedName>
</protein>
<organism evidence="1">
    <name type="scientific">marine metagenome</name>
    <dbReference type="NCBI Taxonomy" id="408172"/>
    <lineage>
        <taxon>unclassified sequences</taxon>
        <taxon>metagenomes</taxon>
        <taxon>ecological metagenomes</taxon>
    </lineage>
</organism>
<reference evidence="1" key="1">
    <citation type="submission" date="2018-05" db="EMBL/GenBank/DDBJ databases">
        <authorList>
            <person name="Lanie J.A."/>
            <person name="Ng W.-L."/>
            <person name="Kazmierczak K.M."/>
            <person name="Andrzejewski T.M."/>
            <person name="Davidsen T.M."/>
            <person name="Wayne K.J."/>
            <person name="Tettelin H."/>
            <person name="Glass J.I."/>
            <person name="Rusch D."/>
            <person name="Podicherti R."/>
            <person name="Tsui H.-C.T."/>
            <person name="Winkler M.E."/>
        </authorList>
    </citation>
    <scope>NUCLEOTIDE SEQUENCE</scope>
</reference>
<sequence>MSQAERAWKVLQELTNDKEAPGGEDFDSWTLRVIEAIAEKLKKVELK</sequence>
<name>A0A382NBZ9_9ZZZZ</name>
<proteinExistence type="predicted"/>
<accession>A0A382NBZ9</accession>